<organism evidence="4 5">
    <name type="scientific">Oleoguttula mirabilis</name>
    <dbReference type="NCBI Taxonomy" id="1507867"/>
    <lineage>
        <taxon>Eukaryota</taxon>
        <taxon>Fungi</taxon>
        <taxon>Dikarya</taxon>
        <taxon>Ascomycota</taxon>
        <taxon>Pezizomycotina</taxon>
        <taxon>Dothideomycetes</taxon>
        <taxon>Dothideomycetidae</taxon>
        <taxon>Mycosphaerellales</taxon>
        <taxon>Teratosphaeriaceae</taxon>
        <taxon>Oleoguttula</taxon>
    </lineage>
</organism>
<feature type="transmembrane region" description="Helical" evidence="2">
    <location>
        <begin position="230"/>
        <end position="249"/>
    </location>
</feature>
<dbReference type="EMBL" id="JAVFHQ010000008">
    <property type="protein sequence ID" value="KAK4548356.1"/>
    <property type="molecule type" value="Genomic_DNA"/>
</dbReference>
<keyword evidence="5" id="KW-1185">Reference proteome</keyword>
<evidence type="ECO:0000313" key="4">
    <source>
        <dbReference type="EMBL" id="KAK4548356.1"/>
    </source>
</evidence>
<gene>
    <name evidence="4" type="ORF">LTR36_010226</name>
</gene>
<evidence type="ECO:0000313" key="5">
    <source>
        <dbReference type="Proteomes" id="UP001324427"/>
    </source>
</evidence>
<reference evidence="4 5" key="1">
    <citation type="submission" date="2021-11" db="EMBL/GenBank/DDBJ databases">
        <title>Black yeast isolated from Biological Soil Crust.</title>
        <authorList>
            <person name="Kurbessoian T."/>
        </authorList>
    </citation>
    <scope>NUCLEOTIDE SEQUENCE [LARGE SCALE GENOMIC DNA]</scope>
    <source>
        <strain evidence="4 5">CCFEE 5522</strain>
    </source>
</reference>
<keyword evidence="2" id="KW-1133">Transmembrane helix</keyword>
<feature type="region of interest" description="Disordered" evidence="1">
    <location>
        <begin position="22"/>
        <end position="106"/>
    </location>
</feature>
<evidence type="ECO:0000256" key="3">
    <source>
        <dbReference type="SAM" id="SignalP"/>
    </source>
</evidence>
<feature type="chain" id="PRO_5043720762" evidence="3">
    <location>
        <begin position="25"/>
        <end position="264"/>
    </location>
</feature>
<comment type="caution">
    <text evidence="4">The sequence shown here is derived from an EMBL/GenBank/DDBJ whole genome shotgun (WGS) entry which is preliminary data.</text>
</comment>
<keyword evidence="3" id="KW-0732">Signal</keyword>
<proteinExistence type="predicted"/>
<evidence type="ECO:0000256" key="1">
    <source>
        <dbReference type="SAM" id="MobiDB-lite"/>
    </source>
</evidence>
<feature type="compositionally biased region" description="Polar residues" evidence="1">
    <location>
        <begin position="51"/>
        <end position="78"/>
    </location>
</feature>
<feature type="compositionally biased region" description="Low complexity" evidence="1">
    <location>
        <begin position="79"/>
        <end position="102"/>
    </location>
</feature>
<keyword evidence="2" id="KW-0472">Membrane</keyword>
<dbReference type="AlphaFoldDB" id="A0AAV9JRT7"/>
<dbReference type="Proteomes" id="UP001324427">
    <property type="component" value="Unassembled WGS sequence"/>
</dbReference>
<feature type="signal peptide" evidence="3">
    <location>
        <begin position="1"/>
        <end position="24"/>
    </location>
</feature>
<keyword evidence="2" id="KW-0812">Transmembrane</keyword>
<sequence>MRTSTTAWAAALAVMSMTGPYTKAEAAPAQRSPEQDPERAKYYFPRHAKRSYSNTTSSAVDTNSASSIGDATSSYTDLPSTSQSSSSPPPASTTASPTPTTTGLDFQSIDPMSILESMLEGGYLPETANTVVTTTIMQTRENNLAGKYEQLDAFDELDKCAQHFECGDNDQYAELGKCIRANCVLIKLKQSRQCAEFFERVFLIECILVEQRGYEQLRATFNNISQHICAGIDCLLVLFVHLAIVILFAKLQLVQLRCTVVGLE</sequence>
<name>A0AAV9JRT7_9PEZI</name>
<protein>
    <submittedName>
        <fullName evidence="4">Uncharacterized protein</fullName>
    </submittedName>
</protein>
<evidence type="ECO:0000256" key="2">
    <source>
        <dbReference type="SAM" id="Phobius"/>
    </source>
</evidence>
<accession>A0AAV9JRT7</accession>